<feature type="transmembrane region" description="Helical" evidence="1">
    <location>
        <begin position="203"/>
        <end position="226"/>
    </location>
</feature>
<accession>A0A8T1TMH2</accession>
<name>A0A8T1TMH2_9STRA</name>
<evidence type="ECO:0000256" key="2">
    <source>
        <dbReference type="SAM" id="SignalP"/>
    </source>
</evidence>
<gene>
    <name evidence="3" type="ORF">JG687_00018960</name>
</gene>
<feature type="signal peptide" evidence="2">
    <location>
        <begin position="1"/>
        <end position="27"/>
    </location>
</feature>
<proteinExistence type="predicted"/>
<evidence type="ECO:0000313" key="4">
    <source>
        <dbReference type="Proteomes" id="UP000688947"/>
    </source>
</evidence>
<sequence>MQLGDTALLVAITLVACFTATHRTLEASDTNLHLVGEGSHFLRSVNYQAANEETATRYGNNGKHRRIATATSNQNTEERGGLSDLSSSVKNTAVLGKVESSLKNTVALEKVESSVKKVNAFAKIKSVLPNGLGFVKKFKKERSFNKLTGFLETKPSLAQTKAFVEKNPDITKLKTLEISATITKKDVKRAMPLFAKSVGNNSLLWDFLIFVLTPPVFLAATIAIAVKSLKLTYRINWLVKDLCEGSYM</sequence>
<keyword evidence="1" id="KW-0812">Transmembrane</keyword>
<reference evidence="3" key="1">
    <citation type="submission" date="2021-01" db="EMBL/GenBank/DDBJ databases">
        <title>Phytophthora aleatoria, a newly-described species from Pinus radiata is distinct from Phytophthora cactorum isolates based on comparative genomics.</title>
        <authorList>
            <person name="Mcdougal R."/>
            <person name="Panda P."/>
            <person name="Williams N."/>
            <person name="Studholme D.J."/>
        </authorList>
    </citation>
    <scope>NUCLEOTIDE SEQUENCE</scope>
    <source>
        <strain evidence="3">NZFS 3830</strain>
    </source>
</reference>
<evidence type="ECO:0000256" key="1">
    <source>
        <dbReference type="SAM" id="Phobius"/>
    </source>
</evidence>
<evidence type="ECO:0000313" key="3">
    <source>
        <dbReference type="EMBL" id="KAG6942607.1"/>
    </source>
</evidence>
<comment type="caution">
    <text evidence="3">The sequence shown here is derived from an EMBL/GenBank/DDBJ whole genome shotgun (WGS) entry which is preliminary data.</text>
</comment>
<keyword evidence="2" id="KW-0732">Signal</keyword>
<evidence type="ECO:0008006" key="5">
    <source>
        <dbReference type="Google" id="ProtNLM"/>
    </source>
</evidence>
<feature type="chain" id="PRO_5035947978" description="RxLR effector protein" evidence="2">
    <location>
        <begin position="28"/>
        <end position="248"/>
    </location>
</feature>
<keyword evidence="1" id="KW-1133">Transmembrane helix</keyword>
<protein>
    <recommendedName>
        <fullName evidence="5">RxLR effector protein</fullName>
    </recommendedName>
</protein>
<dbReference type="EMBL" id="JAENGZ010002902">
    <property type="protein sequence ID" value="KAG6942607.1"/>
    <property type="molecule type" value="Genomic_DNA"/>
</dbReference>
<dbReference type="VEuPathDB" id="FungiDB:PC110_g21468"/>
<keyword evidence="1" id="KW-0472">Membrane</keyword>
<dbReference type="AlphaFoldDB" id="A0A8T1TMH2"/>
<dbReference type="OrthoDB" id="104650at2759"/>
<dbReference type="Proteomes" id="UP000688947">
    <property type="component" value="Unassembled WGS sequence"/>
</dbReference>
<organism evidence="3 4">
    <name type="scientific">Phytophthora cactorum</name>
    <dbReference type="NCBI Taxonomy" id="29920"/>
    <lineage>
        <taxon>Eukaryota</taxon>
        <taxon>Sar</taxon>
        <taxon>Stramenopiles</taxon>
        <taxon>Oomycota</taxon>
        <taxon>Peronosporomycetes</taxon>
        <taxon>Peronosporales</taxon>
        <taxon>Peronosporaceae</taxon>
        <taxon>Phytophthora</taxon>
    </lineage>
</organism>